<comment type="caution">
    <text evidence="2">The sequence shown here is derived from an EMBL/GenBank/DDBJ whole genome shotgun (WGS) entry which is preliminary data.</text>
</comment>
<evidence type="ECO:0000313" key="2">
    <source>
        <dbReference type="EMBL" id="KDN71414.1"/>
    </source>
</evidence>
<reference evidence="3" key="1">
    <citation type="journal article" date="2014" name="Genome Announc.">
        <title>Draft genome sequence of Colletotrichum sublineola, a destructive pathogen of cultivated sorghum.</title>
        <authorList>
            <person name="Baroncelli R."/>
            <person name="Sanz-Martin J.M."/>
            <person name="Rech G.E."/>
            <person name="Sukno S.A."/>
            <person name="Thon M.R."/>
        </authorList>
    </citation>
    <scope>NUCLEOTIDE SEQUENCE [LARGE SCALE GENOMIC DNA]</scope>
    <source>
        <strain evidence="3">TX430BB</strain>
    </source>
</reference>
<keyword evidence="3" id="KW-1185">Reference proteome</keyword>
<protein>
    <submittedName>
        <fullName evidence="2">Uncharacterized protein</fullName>
    </submittedName>
</protein>
<gene>
    <name evidence="2" type="ORF">CSUB01_06302</name>
</gene>
<dbReference type="HOGENOM" id="CLU_1299628_0_0_1"/>
<sequence length="212" mass="22409">MAKTGGAVALRREEEILTLVEDDPPLFVRPGDPEYRKMIQADPTIVIFAPYTPSAPPLGLLLAQAGRSSEVVVVRSTSLPLDLSRLSGNQVRCAAAAAAAAAFAGEPGRKGIHLPDNACQSSTDRYGQSQGPSHTYVRVLRILPQLRRGLFKWCLIRPSPPAPIPSAASHGQLLCSARLGHGVRGSDREGAGHVRGCGSTEKATDEGFPVDA</sequence>
<dbReference type="Proteomes" id="UP000027238">
    <property type="component" value="Unassembled WGS sequence"/>
</dbReference>
<accession>A0A066XUP0</accession>
<organism evidence="2 3">
    <name type="scientific">Colletotrichum sublineola</name>
    <name type="common">Sorghum anthracnose fungus</name>
    <dbReference type="NCBI Taxonomy" id="1173701"/>
    <lineage>
        <taxon>Eukaryota</taxon>
        <taxon>Fungi</taxon>
        <taxon>Dikarya</taxon>
        <taxon>Ascomycota</taxon>
        <taxon>Pezizomycotina</taxon>
        <taxon>Sordariomycetes</taxon>
        <taxon>Hypocreomycetidae</taxon>
        <taxon>Glomerellales</taxon>
        <taxon>Glomerellaceae</taxon>
        <taxon>Colletotrichum</taxon>
        <taxon>Colletotrichum graminicola species complex</taxon>
    </lineage>
</organism>
<name>A0A066XUP0_COLSU</name>
<feature type="region of interest" description="Disordered" evidence="1">
    <location>
        <begin position="186"/>
        <end position="212"/>
    </location>
</feature>
<evidence type="ECO:0000256" key="1">
    <source>
        <dbReference type="SAM" id="MobiDB-lite"/>
    </source>
</evidence>
<evidence type="ECO:0000313" key="3">
    <source>
        <dbReference type="Proteomes" id="UP000027238"/>
    </source>
</evidence>
<proteinExistence type="predicted"/>
<dbReference type="AlphaFoldDB" id="A0A066XUP0"/>
<dbReference type="EMBL" id="JMSE01000186">
    <property type="protein sequence ID" value="KDN71414.1"/>
    <property type="molecule type" value="Genomic_DNA"/>
</dbReference>